<dbReference type="AlphaFoldDB" id="A0A2W1FLX9"/>
<dbReference type="EMBL" id="NRDI02000004">
    <property type="protein sequence ID" value="KAI1517094.1"/>
    <property type="molecule type" value="Genomic_DNA"/>
</dbReference>
<accession>A0A2W1FLX9</accession>
<name>A0A2W1FLX9_9PLEO</name>
<dbReference type="Gene3D" id="3.80.10.10">
    <property type="entry name" value="Ribonuclease Inhibitor"/>
    <property type="match status" value="1"/>
</dbReference>
<dbReference type="InterPro" id="IPR032675">
    <property type="entry name" value="LRR_dom_sf"/>
</dbReference>
<evidence type="ECO:0000313" key="1">
    <source>
        <dbReference type="EMBL" id="KAI1517094.1"/>
    </source>
</evidence>
<sequence>MVYFFRTLQSVFLVPNAQGSVTEQAKKIEVEQRTPKLEILEIERTDYESSQIGAEDALVKLKSVNRFLSSFKGLKELYIVYHHDLAFGDDGGDREAAGIRAHASTLEILCAGSSREIHYVDNPTLTQILHDCTNLKQLGLTLFSDHKTFDLHHDRKLEDLSGHSHLISARDGTHRLRIIARHPNIQTLRILDNIRMFHHDDVSNYASYQVTAQQMARAANAWTKDWAQNIIQYLKKHGSNIRVLAVYRYRIWGGYYTGVEDLVIDNDGQLFPRYTYDVKVNYDHCPDLILQPGQPQRQLWYFPVPIR</sequence>
<dbReference type="Proteomes" id="UP000249757">
    <property type="component" value="Unassembled WGS sequence"/>
</dbReference>
<keyword evidence="2" id="KW-1185">Reference proteome</keyword>
<comment type="caution">
    <text evidence="1">The sequence shown here is derived from an EMBL/GenBank/DDBJ whole genome shotgun (WGS) entry which is preliminary data.</text>
</comment>
<evidence type="ECO:0000313" key="2">
    <source>
        <dbReference type="Proteomes" id="UP000249757"/>
    </source>
</evidence>
<protein>
    <submittedName>
        <fullName evidence="1">Uncharacterized protein</fullName>
    </submittedName>
</protein>
<reference evidence="2" key="1">
    <citation type="journal article" date="2022" name="Microb. Genom.">
        <title>A global pangenome for the wheat fungal pathogen Pyrenophora tritici-repentis and prediction of effector protein structural homology.</title>
        <authorList>
            <person name="Moolhuijzen P.M."/>
            <person name="See P.T."/>
            <person name="Shi G."/>
            <person name="Powell H.R."/>
            <person name="Cockram J."/>
            <person name="Jorgensen L.N."/>
            <person name="Benslimane H."/>
            <person name="Strelkov S.E."/>
            <person name="Turner J."/>
            <person name="Liu Z."/>
            <person name="Moffat C.S."/>
        </authorList>
    </citation>
    <scope>NUCLEOTIDE SEQUENCE [LARGE SCALE GENOMIC DNA]</scope>
</reference>
<gene>
    <name evidence="1" type="ORF">Ptr86124_004031</name>
</gene>
<organism evidence="1 2">
    <name type="scientific">Pyrenophora tritici-repentis</name>
    <dbReference type="NCBI Taxonomy" id="45151"/>
    <lineage>
        <taxon>Eukaryota</taxon>
        <taxon>Fungi</taxon>
        <taxon>Dikarya</taxon>
        <taxon>Ascomycota</taxon>
        <taxon>Pezizomycotina</taxon>
        <taxon>Dothideomycetes</taxon>
        <taxon>Pleosporomycetidae</taxon>
        <taxon>Pleosporales</taxon>
        <taxon>Pleosporineae</taxon>
        <taxon>Pleosporaceae</taxon>
        <taxon>Pyrenophora</taxon>
    </lineage>
</organism>
<proteinExistence type="predicted"/>
<dbReference type="OrthoDB" id="3791801at2759"/>